<sequence>MKEMVDLSALLFNKEKPGKAPGFFPCHNQAGILLWKWY</sequence>
<name>A0A5Q2MYQ3_9FIRM</name>
<reference evidence="2" key="1">
    <citation type="submission" date="2019-11" db="EMBL/GenBank/DDBJ databases">
        <title>Genome sequence of Heliorestis convoluta strain HH, an alkaliphilic and minimalistic phototrophic bacterium from a soda lake in Egypt.</title>
        <authorList>
            <person name="Dewey E.D."/>
            <person name="Stokes L.M."/>
            <person name="Burchell B.M."/>
            <person name="Shaffer K.N."/>
            <person name="Huntington A.M."/>
            <person name="Baker J.M."/>
            <person name="Nadendla S."/>
            <person name="Giglio M.G."/>
            <person name="Touchman J.W."/>
            <person name="Blankenship R.E."/>
            <person name="Madigan M.T."/>
            <person name="Sattley W.M."/>
        </authorList>
    </citation>
    <scope>NUCLEOTIDE SEQUENCE [LARGE SCALE GENOMIC DNA]</scope>
    <source>
        <strain evidence="2">HH</strain>
    </source>
</reference>
<evidence type="ECO:0000313" key="1">
    <source>
        <dbReference type="EMBL" id="QGG47787.1"/>
    </source>
</evidence>
<dbReference type="AlphaFoldDB" id="A0A5Q2MYQ3"/>
<proteinExistence type="predicted"/>
<dbReference type="KEGG" id="hcv:FTV88_1688"/>
<dbReference type="Proteomes" id="UP000366051">
    <property type="component" value="Chromosome"/>
</dbReference>
<accession>A0A5Q2MYQ3</accession>
<gene>
    <name evidence="1" type="ORF">FTV88_1688</name>
</gene>
<keyword evidence="2" id="KW-1185">Reference proteome</keyword>
<protein>
    <submittedName>
        <fullName evidence="1">Uncharacterized protein</fullName>
    </submittedName>
</protein>
<evidence type="ECO:0000313" key="2">
    <source>
        <dbReference type="Proteomes" id="UP000366051"/>
    </source>
</evidence>
<organism evidence="1 2">
    <name type="scientific">Heliorestis convoluta</name>
    <dbReference type="NCBI Taxonomy" id="356322"/>
    <lineage>
        <taxon>Bacteria</taxon>
        <taxon>Bacillati</taxon>
        <taxon>Bacillota</taxon>
        <taxon>Clostridia</taxon>
        <taxon>Eubacteriales</taxon>
        <taxon>Heliobacteriaceae</taxon>
        <taxon>Heliorestis</taxon>
    </lineage>
</organism>
<dbReference type="EMBL" id="CP045875">
    <property type="protein sequence ID" value="QGG47787.1"/>
    <property type="molecule type" value="Genomic_DNA"/>
</dbReference>